<evidence type="ECO:0000313" key="1">
    <source>
        <dbReference type="EMBL" id="KAG7292047.1"/>
    </source>
</evidence>
<protein>
    <submittedName>
        <fullName evidence="1">Uncharacterized protein</fullName>
    </submittedName>
</protein>
<evidence type="ECO:0000313" key="2">
    <source>
        <dbReference type="Proteomes" id="UP001197093"/>
    </source>
</evidence>
<dbReference type="PANTHER" id="PTHR38111:SF9">
    <property type="entry name" value="ZN(2)-C6 FUNGAL-TYPE DOMAIN-CONTAINING PROTEIN"/>
    <property type="match status" value="1"/>
</dbReference>
<comment type="caution">
    <text evidence="1">The sequence shown here is derived from an EMBL/GenBank/DDBJ whole genome shotgun (WGS) entry which is preliminary data.</text>
</comment>
<organism evidence="1 2">
    <name type="scientific">Staphylotrichum longicolle</name>
    <dbReference type="NCBI Taxonomy" id="669026"/>
    <lineage>
        <taxon>Eukaryota</taxon>
        <taxon>Fungi</taxon>
        <taxon>Dikarya</taxon>
        <taxon>Ascomycota</taxon>
        <taxon>Pezizomycotina</taxon>
        <taxon>Sordariomycetes</taxon>
        <taxon>Sordariomycetidae</taxon>
        <taxon>Sordariales</taxon>
        <taxon>Chaetomiaceae</taxon>
        <taxon>Staphylotrichum</taxon>
    </lineage>
</organism>
<sequence length="406" mass="44830">MAARRRLATREIHVDRNGQLATPSPRPPPLHDLITTIIDNYVPELDAVTLSSIVEPSPRICGSWVEVLPELIKNDTDTALASAVRAFAVSILSRGPKRSFSVSEGLEAYNQALVSVNEALRSPYSDFPVAIAAAVMCLLLAELYHVTSLCSYKAHLQGLADLMQLSRPEVYASGIPHRLFVVLAFLSRKSSFLAKDEWKTIPFCETAPSPVQSLMSEAAVIPSILERMDAEGARAVAQESLQAFEAALARLDAWADAFHSSASASSPLFWFQQSADHKRRHISFRDITAASALTHLWSFRVICLTNMDQISALCHDCRPTADDGSRMAHSGETKRLSVMICQSIEYLMQDKMKLFGPTSLSLPLRTAYATFEAGGEQSGEELRWCKEILKDMRTRGYGFVSYFLGV</sequence>
<gene>
    <name evidence="1" type="ORF">NEMBOFW57_002078</name>
</gene>
<name>A0AAD4F2N9_9PEZI</name>
<dbReference type="AlphaFoldDB" id="A0AAD4F2N9"/>
<dbReference type="PANTHER" id="PTHR38111">
    <property type="entry name" value="ZN(2)-C6 FUNGAL-TYPE DOMAIN-CONTAINING PROTEIN-RELATED"/>
    <property type="match status" value="1"/>
</dbReference>
<reference evidence="1" key="1">
    <citation type="submission" date="2023-02" db="EMBL/GenBank/DDBJ databases">
        <authorList>
            <person name="Palmer J.M."/>
        </authorList>
    </citation>
    <scope>NUCLEOTIDE SEQUENCE</scope>
    <source>
        <strain evidence="1">FW57</strain>
    </source>
</reference>
<dbReference type="Proteomes" id="UP001197093">
    <property type="component" value="Unassembled WGS sequence"/>
</dbReference>
<dbReference type="InterPro" id="IPR053178">
    <property type="entry name" value="Osmoadaptation_assoc"/>
</dbReference>
<proteinExistence type="predicted"/>
<accession>A0AAD4F2N9</accession>
<keyword evidence="2" id="KW-1185">Reference proteome</keyword>
<dbReference type="EMBL" id="JAHCVI010000001">
    <property type="protein sequence ID" value="KAG7292047.1"/>
    <property type="molecule type" value="Genomic_DNA"/>
</dbReference>